<comment type="pathway">
    <text evidence="3">Protein modification; protein ubiquitination.</text>
</comment>
<comment type="subunit">
    <text evidence="15">Component of the DSC E3 ubiquitin ligase complex composed of dscA, dscB, dscC and dscD.</text>
</comment>
<dbReference type="GO" id="GO:0008270">
    <property type="term" value="F:zinc ion binding"/>
    <property type="evidence" value="ECO:0007669"/>
    <property type="project" value="UniProtKB-KW"/>
</dbReference>
<feature type="signal peptide" evidence="22">
    <location>
        <begin position="1"/>
        <end position="25"/>
    </location>
</feature>
<evidence type="ECO:0000256" key="20">
    <source>
        <dbReference type="SAM" id="MobiDB-lite"/>
    </source>
</evidence>
<keyword evidence="8 22" id="KW-0732">Signal</keyword>
<feature type="compositionally biased region" description="Low complexity" evidence="20">
    <location>
        <begin position="555"/>
        <end position="568"/>
    </location>
</feature>
<evidence type="ECO:0000256" key="11">
    <source>
        <dbReference type="ARBA" id="ARBA00022833"/>
    </source>
</evidence>
<feature type="chain" id="PRO_5034552670" description="DSC E3 ubiquitin ligase complex subunit A" evidence="22">
    <location>
        <begin position="26"/>
        <end position="823"/>
    </location>
</feature>
<dbReference type="OrthoDB" id="9984778at2759"/>
<keyword evidence="25" id="KW-1185">Reference proteome</keyword>
<keyword evidence="7" id="KW-0479">Metal-binding</keyword>
<reference evidence="24 25" key="1">
    <citation type="journal article" date="2016" name="Nat. Commun.">
        <title>Ectomycorrhizal ecology is imprinted in the genome of the dominant symbiotic fungus Cenococcum geophilum.</title>
        <authorList>
            <consortium name="DOE Joint Genome Institute"/>
            <person name="Peter M."/>
            <person name="Kohler A."/>
            <person name="Ohm R.A."/>
            <person name="Kuo A."/>
            <person name="Krutzmann J."/>
            <person name="Morin E."/>
            <person name="Arend M."/>
            <person name="Barry K.W."/>
            <person name="Binder M."/>
            <person name="Choi C."/>
            <person name="Clum A."/>
            <person name="Copeland A."/>
            <person name="Grisel N."/>
            <person name="Haridas S."/>
            <person name="Kipfer T."/>
            <person name="LaButti K."/>
            <person name="Lindquist E."/>
            <person name="Lipzen A."/>
            <person name="Maire R."/>
            <person name="Meier B."/>
            <person name="Mihaltcheva S."/>
            <person name="Molinier V."/>
            <person name="Murat C."/>
            <person name="Poggeler S."/>
            <person name="Quandt C.A."/>
            <person name="Sperisen C."/>
            <person name="Tritt A."/>
            <person name="Tisserant E."/>
            <person name="Crous P.W."/>
            <person name="Henrissat B."/>
            <person name="Nehls U."/>
            <person name="Egli S."/>
            <person name="Spatafora J.W."/>
            <person name="Grigoriev I.V."/>
            <person name="Martin F.M."/>
        </authorList>
    </citation>
    <scope>NUCLEOTIDE SEQUENCE [LARGE SCALE GENOMIC DNA]</scope>
    <source>
        <strain evidence="24 25">CBS 459.81</strain>
    </source>
</reference>
<dbReference type="Proteomes" id="UP000250266">
    <property type="component" value="Unassembled WGS sequence"/>
</dbReference>
<dbReference type="InterPro" id="IPR050731">
    <property type="entry name" value="HRD1_E3_ubiq-ligases"/>
</dbReference>
<dbReference type="InterPro" id="IPR013083">
    <property type="entry name" value="Znf_RING/FYVE/PHD"/>
</dbReference>
<keyword evidence="13 21" id="KW-0472">Membrane</keyword>
<feature type="region of interest" description="Disordered" evidence="20">
    <location>
        <begin position="547"/>
        <end position="568"/>
    </location>
</feature>
<evidence type="ECO:0000256" key="21">
    <source>
        <dbReference type="SAM" id="Phobius"/>
    </source>
</evidence>
<feature type="transmembrane region" description="Helical" evidence="21">
    <location>
        <begin position="451"/>
        <end position="472"/>
    </location>
</feature>
<keyword evidence="12 21" id="KW-1133">Transmembrane helix</keyword>
<evidence type="ECO:0000256" key="4">
    <source>
        <dbReference type="ARBA" id="ARBA00012483"/>
    </source>
</evidence>
<comment type="function">
    <text evidence="14">Catalytic component of the DSC E3 ubiquitin ligase complex which is required for the srbA transcriptional activator proteolytic cleavage to release the soluble transcription factor from the membrane in low oxygen or sterol conditions. Required for growth during hypoxia and triazole drug susceptibility, as well as for virulence in a murine model of invasive pulmonary aspergillosis (IPA).</text>
</comment>
<evidence type="ECO:0000256" key="5">
    <source>
        <dbReference type="ARBA" id="ARBA00022679"/>
    </source>
</evidence>
<evidence type="ECO:0000256" key="3">
    <source>
        <dbReference type="ARBA" id="ARBA00004906"/>
    </source>
</evidence>
<evidence type="ECO:0000256" key="15">
    <source>
        <dbReference type="ARBA" id="ARBA00063126"/>
    </source>
</evidence>
<comment type="catalytic activity">
    <reaction evidence="1">
        <text>S-ubiquitinyl-[E2 ubiquitin-conjugating enzyme]-L-cysteine + [acceptor protein]-L-lysine = [E2 ubiquitin-conjugating enzyme]-L-cysteine + N(6)-ubiquitinyl-[acceptor protein]-L-lysine.</text>
        <dbReference type="EC" id="2.3.2.27"/>
    </reaction>
</comment>
<evidence type="ECO:0000256" key="14">
    <source>
        <dbReference type="ARBA" id="ARBA00056116"/>
    </source>
</evidence>
<dbReference type="GO" id="GO:0061630">
    <property type="term" value="F:ubiquitin protein ligase activity"/>
    <property type="evidence" value="ECO:0007669"/>
    <property type="project" value="UniProtKB-EC"/>
</dbReference>
<keyword evidence="5" id="KW-0808">Transferase</keyword>
<organism evidence="24 25">
    <name type="scientific">Lepidopterella palustris CBS 459.81</name>
    <dbReference type="NCBI Taxonomy" id="1314670"/>
    <lineage>
        <taxon>Eukaryota</taxon>
        <taxon>Fungi</taxon>
        <taxon>Dikarya</taxon>
        <taxon>Ascomycota</taxon>
        <taxon>Pezizomycotina</taxon>
        <taxon>Dothideomycetes</taxon>
        <taxon>Pleosporomycetidae</taxon>
        <taxon>Mytilinidiales</taxon>
        <taxon>Argynnaceae</taxon>
        <taxon>Lepidopterella</taxon>
    </lineage>
</organism>
<dbReference type="InterPro" id="IPR001841">
    <property type="entry name" value="Znf_RING"/>
</dbReference>
<evidence type="ECO:0000259" key="23">
    <source>
        <dbReference type="PROSITE" id="PS50089"/>
    </source>
</evidence>
<feature type="transmembrane region" description="Helical" evidence="21">
    <location>
        <begin position="420"/>
        <end position="445"/>
    </location>
</feature>
<evidence type="ECO:0000256" key="13">
    <source>
        <dbReference type="ARBA" id="ARBA00023136"/>
    </source>
</evidence>
<feature type="compositionally biased region" description="Polar residues" evidence="20">
    <location>
        <begin position="499"/>
        <end position="513"/>
    </location>
</feature>
<evidence type="ECO:0000256" key="10">
    <source>
        <dbReference type="ARBA" id="ARBA00022786"/>
    </source>
</evidence>
<dbReference type="Pfam" id="PF13639">
    <property type="entry name" value="zf-RING_2"/>
    <property type="match status" value="1"/>
</dbReference>
<dbReference type="PANTHER" id="PTHR22763:SF162">
    <property type="entry name" value="TRANSMEMBRANE E3 UBIQUITIN-PROTEIN LIGASE 1"/>
    <property type="match status" value="1"/>
</dbReference>
<sequence length="823" mass="91495">MATSRDSRPFILIIILLLLINSPEPQQQSFATRPRYDHTIAREWDALDVLNRTRYGDFDGEHGHWLNLTGFRENDGLAWQLLAPVQQRAKEQTVGLLGVQAEGALTGSLDESSYSAVYRNVTGFVQGEWARSKIGHDSPAPLLNLSAIAPDSAYPLADYDRNLTGGSGNVRIHFTELGDRTRANVNESISEISARIVIGEDTSMGDWWEFTLHGVHFLKFGGVVLTTTSEKFAGIFALPHFTITDHLYSISQELLNRTVHDTITRQESRSYPTWNPWSSAVDGTSESLFPAPHCEYIIYLQQHPVHINRPSKQYPISNPYFMGLIEDEMRYPTGSPLPNPSQLSMSMVAFSPDCGFVIESKGPPEYSPTEASHLKGLKLEKFMDGARRSTLAFAAVLALQVILVVRQMKEASTPSTRSRISFYSIAVLALGDGFAFLTLIFVHLYLNTSLLALYATAFLALFSVVFELRFLMDIWTVQATERRRQERQEASIHPAATSPGVSLSNVPQGTQPTGPIDSAAGVDTLPLPVTASRRGVDTGVTSIILPPDQDEDATADANTATGTTGSTGPVSTRIELGTLYTRYCLILIVTFFLTLHSTSWPTAARSIYSNLLAFSYLSFWCPQIYRNIMRNCRKALRWDFVIGQSLVRLMPITYFYAVSDNIIFSENDYQALLVLFGWVWIQILALVSQEMVGPRFFIREGWAPPAYDYHPVLREDEEGATMPIGSTQTSEEESGSPSTTMPGESKEKGKKIFDCTICTQDIEVSVIPSGGSAESNSGLGGNILARRAYMVTPCRHIFHTPCLEGWMRYRLQCPNCREILPPL</sequence>
<dbReference type="PANTHER" id="PTHR22763">
    <property type="entry name" value="RING ZINC FINGER PROTEIN"/>
    <property type="match status" value="1"/>
</dbReference>
<comment type="subcellular location">
    <subcellularLocation>
        <location evidence="2">Endomembrane system</location>
        <topology evidence="2">Multi-pass membrane protein</topology>
    </subcellularLocation>
</comment>
<dbReference type="GO" id="GO:0043161">
    <property type="term" value="P:proteasome-mediated ubiquitin-dependent protein catabolic process"/>
    <property type="evidence" value="ECO:0007669"/>
    <property type="project" value="TreeGrafter"/>
</dbReference>
<evidence type="ECO:0000313" key="25">
    <source>
        <dbReference type="Proteomes" id="UP000250266"/>
    </source>
</evidence>
<evidence type="ECO:0000256" key="2">
    <source>
        <dbReference type="ARBA" id="ARBA00004127"/>
    </source>
</evidence>
<dbReference type="InterPro" id="IPR021319">
    <property type="entry name" value="DUF2921"/>
</dbReference>
<keyword evidence="6 21" id="KW-0812">Transmembrane</keyword>
<keyword evidence="9 19" id="KW-0863">Zinc-finger</keyword>
<feature type="transmembrane region" description="Helical" evidence="21">
    <location>
        <begin position="669"/>
        <end position="687"/>
    </location>
</feature>
<evidence type="ECO:0000313" key="24">
    <source>
        <dbReference type="EMBL" id="OCK82561.1"/>
    </source>
</evidence>
<dbReference type="Gene3D" id="3.30.40.10">
    <property type="entry name" value="Zinc/RING finger domain, C3HC4 (zinc finger)"/>
    <property type="match status" value="1"/>
</dbReference>
<dbReference type="Pfam" id="PF11145">
    <property type="entry name" value="DUF2921"/>
    <property type="match status" value="2"/>
</dbReference>
<evidence type="ECO:0000256" key="22">
    <source>
        <dbReference type="SAM" id="SignalP"/>
    </source>
</evidence>
<evidence type="ECO:0000256" key="6">
    <source>
        <dbReference type="ARBA" id="ARBA00022692"/>
    </source>
</evidence>
<dbReference type="GO" id="GO:0012505">
    <property type="term" value="C:endomembrane system"/>
    <property type="evidence" value="ECO:0007669"/>
    <property type="project" value="UniProtKB-SubCell"/>
</dbReference>
<dbReference type="EMBL" id="KV744884">
    <property type="protein sequence ID" value="OCK82561.1"/>
    <property type="molecule type" value="Genomic_DNA"/>
</dbReference>
<gene>
    <name evidence="24" type="ORF">K432DRAFT_292985</name>
</gene>
<dbReference type="FunFam" id="3.30.40.10:FF:000626">
    <property type="entry name" value="Transmembrane ubiquitin ligase 1"/>
    <property type="match status" value="1"/>
</dbReference>
<dbReference type="PROSITE" id="PS50089">
    <property type="entry name" value="ZF_RING_2"/>
    <property type="match status" value="1"/>
</dbReference>
<accession>A0A8E2EEI6</accession>
<feature type="transmembrane region" description="Helical" evidence="21">
    <location>
        <begin position="391"/>
        <end position="408"/>
    </location>
</feature>
<feature type="region of interest" description="Disordered" evidence="20">
    <location>
        <begin position="722"/>
        <end position="748"/>
    </location>
</feature>
<dbReference type="AlphaFoldDB" id="A0A8E2EEI6"/>
<dbReference type="GO" id="GO:0044695">
    <property type="term" value="C:Dsc E3 ubiquitin ligase complex"/>
    <property type="evidence" value="ECO:0007669"/>
    <property type="project" value="TreeGrafter"/>
</dbReference>
<keyword evidence="10" id="KW-0833">Ubl conjugation pathway</keyword>
<evidence type="ECO:0000256" key="12">
    <source>
        <dbReference type="ARBA" id="ARBA00022989"/>
    </source>
</evidence>
<dbReference type="SUPFAM" id="SSF57850">
    <property type="entry name" value="RING/U-box"/>
    <property type="match status" value="1"/>
</dbReference>
<protein>
    <recommendedName>
        <fullName evidence="16">DSC E3 ubiquitin ligase complex subunit A</fullName>
        <ecNumber evidence="4">2.3.2.27</ecNumber>
    </recommendedName>
    <alternativeName>
        <fullName evidence="17">Defective for SREBP cleavage protein A</fullName>
    </alternativeName>
    <alternativeName>
        <fullName evidence="18">RING-type E3 ubiquitin transferase dscA</fullName>
    </alternativeName>
</protein>
<feature type="transmembrane region" description="Helical" evidence="21">
    <location>
        <begin position="583"/>
        <end position="601"/>
    </location>
</feature>
<dbReference type="EC" id="2.3.2.27" evidence="4"/>
<evidence type="ECO:0000256" key="8">
    <source>
        <dbReference type="ARBA" id="ARBA00022729"/>
    </source>
</evidence>
<evidence type="ECO:0000256" key="19">
    <source>
        <dbReference type="PROSITE-ProRule" id="PRU00175"/>
    </source>
</evidence>
<evidence type="ECO:0000256" key="7">
    <source>
        <dbReference type="ARBA" id="ARBA00022723"/>
    </source>
</evidence>
<feature type="region of interest" description="Disordered" evidence="20">
    <location>
        <begin position="486"/>
        <end position="517"/>
    </location>
</feature>
<evidence type="ECO:0000256" key="17">
    <source>
        <dbReference type="ARBA" id="ARBA00077885"/>
    </source>
</evidence>
<evidence type="ECO:0000256" key="18">
    <source>
        <dbReference type="ARBA" id="ARBA00082128"/>
    </source>
</evidence>
<name>A0A8E2EEI6_9PEZI</name>
<evidence type="ECO:0000256" key="9">
    <source>
        <dbReference type="ARBA" id="ARBA00022771"/>
    </source>
</evidence>
<dbReference type="SMART" id="SM00184">
    <property type="entry name" value="RING"/>
    <property type="match status" value="1"/>
</dbReference>
<evidence type="ECO:0000256" key="1">
    <source>
        <dbReference type="ARBA" id="ARBA00000900"/>
    </source>
</evidence>
<feature type="domain" description="RING-type" evidence="23">
    <location>
        <begin position="755"/>
        <end position="817"/>
    </location>
</feature>
<proteinExistence type="predicted"/>
<feature type="transmembrane region" description="Helical" evidence="21">
    <location>
        <begin position="607"/>
        <end position="625"/>
    </location>
</feature>
<keyword evidence="11" id="KW-0862">Zinc</keyword>
<evidence type="ECO:0000256" key="16">
    <source>
        <dbReference type="ARBA" id="ARBA00071072"/>
    </source>
</evidence>